<keyword evidence="2" id="KW-1185">Reference proteome</keyword>
<accession>A0A0P9N1F6</accession>
<dbReference type="Proteomes" id="UP000051335">
    <property type="component" value="Unassembled WGS sequence"/>
</dbReference>
<dbReference type="EMBL" id="LJQC01000543">
    <property type="protein sequence ID" value="KPW98475.1"/>
    <property type="molecule type" value="Genomic_DNA"/>
</dbReference>
<organism evidence="1 2">
    <name type="scientific">Pseudomonas syringae pv. coryli</name>
    <dbReference type="NCBI Taxonomy" id="317659"/>
    <lineage>
        <taxon>Bacteria</taxon>
        <taxon>Pseudomonadati</taxon>
        <taxon>Pseudomonadota</taxon>
        <taxon>Gammaproteobacteria</taxon>
        <taxon>Pseudomonadales</taxon>
        <taxon>Pseudomonadaceae</taxon>
        <taxon>Pseudomonas</taxon>
    </lineage>
</organism>
<dbReference type="AlphaFoldDB" id="A0A0P9N1F6"/>
<reference evidence="1 2" key="1">
    <citation type="submission" date="2015-09" db="EMBL/GenBank/DDBJ databases">
        <title>Genome announcement of multiple Pseudomonas syringae strains.</title>
        <authorList>
            <person name="Thakur S."/>
            <person name="Wang P.W."/>
            <person name="Gong Y."/>
            <person name="Weir B.S."/>
            <person name="Guttman D.S."/>
        </authorList>
    </citation>
    <scope>NUCLEOTIDE SEQUENCE [LARGE SCALE GENOMIC DNA]</scope>
    <source>
        <strain evidence="1 2">ICMP17001</strain>
    </source>
</reference>
<comment type="caution">
    <text evidence="1">The sequence shown here is derived from an EMBL/GenBank/DDBJ whole genome shotgun (WGS) entry which is preliminary data.</text>
</comment>
<proteinExistence type="predicted"/>
<evidence type="ECO:0000313" key="1">
    <source>
        <dbReference type="EMBL" id="KPW98475.1"/>
    </source>
</evidence>
<dbReference type="PATRIC" id="fig|317659.3.peg.2075"/>
<name>A0A0P9N1F6_9PSED</name>
<protein>
    <submittedName>
        <fullName evidence="1">Uncharacterized protein</fullName>
    </submittedName>
</protein>
<evidence type="ECO:0000313" key="2">
    <source>
        <dbReference type="Proteomes" id="UP000051335"/>
    </source>
</evidence>
<gene>
    <name evidence="1" type="ORF">ALO75_01312</name>
</gene>
<sequence>MLALKGLATVIGTLASRRPSRVITICFHILHRLYVEGGGVNLQKPVDRVFSYVFIGF</sequence>